<name>A0A485L2H2_9STRA</name>
<dbReference type="OrthoDB" id="4735138at2759"/>
<dbReference type="EMBL" id="VJMH01005627">
    <property type="protein sequence ID" value="KAF0693952.1"/>
    <property type="molecule type" value="Genomic_DNA"/>
</dbReference>
<gene>
    <name evidence="2" type="primary">Aste57867_15135</name>
    <name evidence="1" type="ORF">As57867_015079</name>
    <name evidence="2" type="ORF">ASTE57867_15135</name>
</gene>
<dbReference type="AlphaFoldDB" id="A0A485L2H2"/>
<protein>
    <submittedName>
        <fullName evidence="2">Aste57867_15135 protein</fullName>
    </submittedName>
</protein>
<evidence type="ECO:0000313" key="1">
    <source>
        <dbReference type="EMBL" id="KAF0693952.1"/>
    </source>
</evidence>
<sequence>MAQPSRPPLPRPIDAGDFDALIKNDVELYPTENPLTPAVLSKWFAHHPEFGMMYDGFGCCVFVPLVPSTWQRFIRKEIEEADLVDGIFDAAASASGDLCLHLYHIEKTSQWSRAYDRMANVVLDDVRMLIARLNASRPSPLAAIRVVGCSALAASDAGFKMSRDVFHMTLLFEPEEFLYRHRQDGHVAIFQKSDVISDSEWIKIGEARLMAVEGEEACANVF</sequence>
<reference evidence="2 3" key="1">
    <citation type="submission" date="2019-03" db="EMBL/GenBank/DDBJ databases">
        <authorList>
            <person name="Gaulin E."/>
            <person name="Dumas B."/>
        </authorList>
    </citation>
    <scope>NUCLEOTIDE SEQUENCE [LARGE SCALE GENOMIC DNA]</scope>
    <source>
        <strain evidence="2">CBS 568.67</strain>
    </source>
</reference>
<reference evidence="1" key="2">
    <citation type="submission" date="2019-06" db="EMBL/GenBank/DDBJ databases">
        <title>Genomics analysis of Aphanomyces spp. identifies a new class of oomycete effector associated with host adaptation.</title>
        <authorList>
            <person name="Gaulin E."/>
        </authorList>
    </citation>
    <scope>NUCLEOTIDE SEQUENCE</scope>
    <source>
        <strain evidence="1">CBS 578.67</strain>
    </source>
</reference>
<accession>A0A485L2H2</accession>
<keyword evidence="3" id="KW-1185">Reference proteome</keyword>
<evidence type="ECO:0000313" key="2">
    <source>
        <dbReference type="EMBL" id="VFT91945.1"/>
    </source>
</evidence>
<proteinExistence type="predicted"/>
<organism evidence="2 3">
    <name type="scientific">Aphanomyces stellatus</name>
    <dbReference type="NCBI Taxonomy" id="120398"/>
    <lineage>
        <taxon>Eukaryota</taxon>
        <taxon>Sar</taxon>
        <taxon>Stramenopiles</taxon>
        <taxon>Oomycota</taxon>
        <taxon>Saprolegniomycetes</taxon>
        <taxon>Saprolegniales</taxon>
        <taxon>Verrucalvaceae</taxon>
        <taxon>Aphanomyces</taxon>
    </lineage>
</organism>
<evidence type="ECO:0000313" key="3">
    <source>
        <dbReference type="Proteomes" id="UP000332933"/>
    </source>
</evidence>
<dbReference type="EMBL" id="CAADRA010005648">
    <property type="protein sequence ID" value="VFT91945.1"/>
    <property type="molecule type" value="Genomic_DNA"/>
</dbReference>
<dbReference type="Proteomes" id="UP000332933">
    <property type="component" value="Unassembled WGS sequence"/>
</dbReference>